<dbReference type="Pfam" id="PF07393">
    <property type="entry name" value="Sec10_HB"/>
    <property type="match status" value="1"/>
</dbReference>
<dbReference type="GO" id="GO:0006887">
    <property type="term" value="P:exocytosis"/>
    <property type="evidence" value="ECO:0007669"/>
    <property type="project" value="TreeGrafter"/>
</dbReference>
<dbReference type="SUPFAM" id="SSF81383">
    <property type="entry name" value="F-box domain"/>
    <property type="match status" value="1"/>
</dbReference>
<evidence type="ECO:0000256" key="1">
    <source>
        <dbReference type="SAM" id="MobiDB-lite"/>
    </source>
</evidence>
<dbReference type="InterPro" id="IPR036047">
    <property type="entry name" value="F-box-like_dom_sf"/>
</dbReference>
<evidence type="ECO:0000313" key="3">
    <source>
        <dbReference type="EMBL" id="RPA76237.1"/>
    </source>
</evidence>
<feature type="domain" description="F-box" evidence="2">
    <location>
        <begin position="39"/>
        <end position="79"/>
    </location>
</feature>
<protein>
    <recommendedName>
        <fullName evidence="2">F-box domain-containing protein</fullName>
    </recommendedName>
</protein>
<dbReference type="PANTHER" id="PTHR12100">
    <property type="entry name" value="SEC10"/>
    <property type="match status" value="1"/>
</dbReference>
<evidence type="ECO:0000259" key="2">
    <source>
        <dbReference type="PROSITE" id="PS50181"/>
    </source>
</evidence>
<feature type="region of interest" description="Disordered" evidence="1">
    <location>
        <begin position="1"/>
        <end position="20"/>
    </location>
</feature>
<dbReference type="STRING" id="1160509.A0A3N4HSG0"/>
<dbReference type="InterPro" id="IPR001810">
    <property type="entry name" value="F-box_dom"/>
</dbReference>
<dbReference type="AlphaFoldDB" id="A0A3N4HSG0"/>
<dbReference type="GO" id="GO:0006893">
    <property type="term" value="P:Golgi to plasma membrane transport"/>
    <property type="evidence" value="ECO:0007669"/>
    <property type="project" value="TreeGrafter"/>
</dbReference>
<dbReference type="OrthoDB" id="5554140at2759"/>
<dbReference type="Proteomes" id="UP000275078">
    <property type="component" value="Unassembled WGS sequence"/>
</dbReference>
<dbReference type="InterPro" id="IPR048627">
    <property type="entry name" value="Sec10_HB"/>
</dbReference>
<evidence type="ECO:0000313" key="4">
    <source>
        <dbReference type="Proteomes" id="UP000275078"/>
    </source>
</evidence>
<dbReference type="PROSITE" id="PS50181">
    <property type="entry name" value="FBOX"/>
    <property type="match status" value="1"/>
</dbReference>
<sequence>MRRAIPSQIPPMTPTASSKRDVSTALKNAQLVVEPKPVLPLEIIAAIIDHLPVSDLMRISRVSKRFQEMVYDDTRWVHKLRLIGVWNELEARRRLDDAMRRKRAIQEAKALVEGKAVPSKDKSMIFDAAEEERRRAAAAKLLKDEEARMRAVGVSGPADLVDGLQLLSVQAGEVLDISTAAFITAEEALVVLDRVRSIRGLARYEFARIYGALGRLYHDLVRARTHNDPVLFKRFRDPQEQAKMLNQLKRFSESDTAYGWMERQERLQSMMGIFENAALAEFEKGYEAKEYEGRMKRYADVLITLNGGQACVQLFVQKHPIMFEREQLGNPMDCFRTGSFSITPVTEFFTKVSAILNEQADVIDQVFPPTTEVYEPFLERIAEDVIAEYITPLLDEARDRATEQYLKAMAGIWIHCEQFVEGLRPPKSAGEDFKEKSTKSISHVFDAHVDLYLQDELDFFKQKAEDEVKSWEKKINEEDAAAESFYMSNVNREADKKDFLTSFKKVMLLPVSVIPLPSFGRTSTPSQPAHVTTPSRMGEETGYFGSIDANATSADATSTPQSGENRMSITAPPTTELAAKAAIMNSRLDNIRSLFSLEVALNLVHSAKSSLERAALFTKLGGQTGEEAKEQCEAIFVSLLQILGSRHVHTGFNKAIDHLSHYNPRTAPADAHGQASGVAPLTTFLELVNVGDLIQQMVDVFYEEELVGKRLTDRNDFVSPAVVEKRKFEKMLDERVATGLNRGIDVLMEEVDYIFATTQQLADFNPGLLNPMENTTNKRNTIGAGFSNFANAASFGLAGTSSSQAGNRNSDMPRDFDIGPTPTAVQVVKLVETHTKMLAGSTDKNVLDVFYQEVGLRLFASVGKHIKRQRISVDGAIKLISDVNLYNSFITTMKIRSLVPHFNALRELAQIYLIDAKHAKQMASVIADQNRFGGIFRVEEVYEYAARREDWYVVKKDVDKALYGFGCALM</sequence>
<dbReference type="PANTHER" id="PTHR12100:SF1">
    <property type="entry name" value="RECYCLIN-1"/>
    <property type="match status" value="1"/>
</dbReference>
<dbReference type="EMBL" id="ML119748">
    <property type="protein sequence ID" value="RPA76237.1"/>
    <property type="molecule type" value="Genomic_DNA"/>
</dbReference>
<proteinExistence type="predicted"/>
<accession>A0A3N4HSG0</accession>
<keyword evidence="4" id="KW-1185">Reference proteome</keyword>
<dbReference type="Gene3D" id="1.20.1280.50">
    <property type="match status" value="1"/>
</dbReference>
<gene>
    <name evidence="3" type="ORF">BJ508DRAFT_417674</name>
</gene>
<name>A0A3N4HSG0_ASCIM</name>
<dbReference type="Pfam" id="PF12937">
    <property type="entry name" value="F-box-like"/>
    <property type="match status" value="1"/>
</dbReference>
<dbReference type="SMART" id="SM00256">
    <property type="entry name" value="FBOX"/>
    <property type="match status" value="1"/>
</dbReference>
<dbReference type="GO" id="GO:0000145">
    <property type="term" value="C:exocyst"/>
    <property type="evidence" value="ECO:0007669"/>
    <property type="project" value="TreeGrafter"/>
</dbReference>
<dbReference type="InterPro" id="IPR009976">
    <property type="entry name" value="Sec10-like"/>
</dbReference>
<organism evidence="3 4">
    <name type="scientific">Ascobolus immersus RN42</name>
    <dbReference type="NCBI Taxonomy" id="1160509"/>
    <lineage>
        <taxon>Eukaryota</taxon>
        <taxon>Fungi</taxon>
        <taxon>Dikarya</taxon>
        <taxon>Ascomycota</taxon>
        <taxon>Pezizomycotina</taxon>
        <taxon>Pezizomycetes</taxon>
        <taxon>Pezizales</taxon>
        <taxon>Ascobolaceae</taxon>
        <taxon>Ascobolus</taxon>
    </lineage>
</organism>
<reference evidence="3 4" key="1">
    <citation type="journal article" date="2018" name="Nat. Ecol. Evol.">
        <title>Pezizomycetes genomes reveal the molecular basis of ectomycorrhizal truffle lifestyle.</title>
        <authorList>
            <person name="Murat C."/>
            <person name="Payen T."/>
            <person name="Noel B."/>
            <person name="Kuo A."/>
            <person name="Morin E."/>
            <person name="Chen J."/>
            <person name="Kohler A."/>
            <person name="Krizsan K."/>
            <person name="Balestrini R."/>
            <person name="Da Silva C."/>
            <person name="Montanini B."/>
            <person name="Hainaut M."/>
            <person name="Levati E."/>
            <person name="Barry K.W."/>
            <person name="Belfiori B."/>
            <person name="Cichocki N."/>
            <person name="Clum A."/>
            <person name="Dockter R.B."/>
            <person name="Fauchery L."/>
            <person name="Guy J."/>
            <person name="Iotti M."/>
            <person name="Le Tacon F."/>
            <person name="Lindquist E.A."/>
            <person name="Lipzen A."/>
            <person name="Malagnac F."/>
            <person name="Mello A."/>
            <person name="Molinier V."/>
            <person name="Miyauchi S."/>
            <person name="Poulain J."/>
            <person name="Riccioni C."/>
            <person name="Rubini A."/>
            <person name="Sitrit Y."/>
            <person name="Splivallo R."/>
            <person name="Traeger S."/>
            <person name="Wang M."/>
            <person name="Zifcakova L."/>
            <person name="Wipf D."/>
            <person name="Zambonelli A."/>
            <person name="Paolocci F."/>
            <person name="Nowrousian M."/>
            <person name="Ottonello S."/>
            <person name="Baldrian P."/>
            <person name="Spatafora J.W."/>
            <person name="Henrissat B."/>
            <person name="Nagy L.G."/>
            <person name="Aury J.M."/>
            <person name="Wincker P."/>
            <person name="Grigoriev I.V."/>
            <person name="Bonfante P."/>
            <person name="Martin F.M."/>
        </authorList>
    </citation>
    <scope>NUCLEOTIDE SEQUENCE [LARGE SCALE GENOMIC DNA]</scope>
    <source>
        <strain evidence="3 4">RN42</strain>
    </source>
</reference>